<keyword evidence="4" id="KW-0812">Transmembrane</keyword>
<dbReference type="PANTHER" id="PTHR24373">
    <property type="entry name" value="SLIT RELATED LEUCINE-RICH REPEAT NEURONAL PROTEIN"/>
    <property type="match status" value="1"/>
</dbReference>
<dbReference type="Gene3D" id="3.80.10.10">
    <property type="entry name" value="Ribonuclease Inhibitor"/>
    <property type="match status" value="5"/>
</dbReference>
<evidence type="ECO:0000256" key="1">
    <source>
        <dbReference type="ARBA" id="ARBA00022614"/>
    </source>
</evidence>
<protein>
    <recommendedName>
        <fullName evidence="8">Leucine-rich repeat-containing protein 32-like</fullName>
    </recommendedName>
</protein>
<keyword evidence="2 5" id="KW-0732">Signal</keyword>
<dbReference type="Ensembl" id="ENSSFOT00015000044.2">
    <property type="protein sequence ID" value="ENSSFOP00015000020.2"/>
    <property type="gene ID" value="ENSSFOG00015000044.2"/>
</dbReference>
<evidence type="ECO:0008006" key="8">
    <source>
        <dbReference type="Google" id="ProtNLM"/>
    </source>
</evidence>
<sequence length="637" mass="73384">LPRLGFFFFLLIITVSQKLSCRNLSLSAVPMELNPRLSWLDLSHNLIGEFGVVNLGSLETLDISHNQLHVIEQGAFSKLTKLHTLTLDRNFLYRNLINNSQAFQHLYRLKTLDMSFNSLDDTIVEHYLSNTSSLEHLTLEGNILTRLSPDLFTASRNLRSINVENNLISEIEKETFESLKGLTRLNLARNNLVSICDFNLHHLKQLNLSRNFIEFFITSETKNKYELEMLDLSHNKLIFFPIVPKRNHLKYLNLQNNRIGDLESKMSFLDAKILYREKNSNVFETKGNDDMYFNLNQMPLIDLDLSNNRFTSFPLKTFKYFLSLKSLNLSGNCLMNISGTVSKMEQLEGQVQQQTFPSLRYLDLRDNQIQHLSPQFFEALPNMEKLVLRKNFVRLCSPSHEPDASQSIRDDNPIGAQCTSFRDRRNLKHLDLQDNGIEVLFARTFEHTPLALLDLSHNENMTIAREALDGLQSSLRSLSFGSNRMTSSAFSLPCFNMLQNLDVAENSLGILPDTFACSPLRELDLKNNNLTHLDETVIKKLLLHLNTIHISGNAFNCCTAGWLKILMAANVKIPDLHKATSHSYSLLLFLYRYLFVFIRCYTLNESVIRKLLYCVVPFLVFLFTIIVIFYKLNTKET</sequence>
<feature type="transmembrane region" description="Helical" evidence="4">
    <location>
        <begin position="611"/>
        <end position="630"/>
    </location>
</feature>
<dbReference type="InterPro" id="IPR050328">
    <property type="entry name" value="Dev_Immune_Receptor"/>
</dbReference>
<dbReference type="GO" id="GO:0005615">
    <property type="term" value="C:extracellular space"/>
    <property type="evidence" value="ECO:0007669"/>
    <property type="project" value="TreeGrafter"/>
</dbReference>
<dbReference type="AlphaFoldDB" id="A0A8C9UWH8"/>
<dbReference type="Proteomes" id="UP000694397">
    <property type="component" value="Chromosome 13"/>
</dbReference>
<feature type="chain" id="PRO_5034839542" description="Leucine-rich repeat-containing protein 32-like" evidence="5">
    <location>
        <begin position="21"/>
        <end position="637"/>
    </location>
</feature>
<proteinExistence type="predicted"/>
<dbReference type="SUPFAM" id="SSF52058">
    <property type="entry name" value="L domain-like"/>
    <property type="match status" value="2"/>
</dbReference>
<dbReference type="InterPro" id="IPR032675">
    <property type="entry name" value="LRR_dom_sf"/>
</dbReference>
<reference evidence="6 7" key="1">
    <citation type="submission" date="2019-04" db="EMBL/GenBank/DDBJ databases">
        <authorList>
            <consortium name="Wellcome Sanger Institute Data Sharing"/>
        </authorList>
    </citation>
    <scope>NUCLEOTIDE SEQUENCE [LARGE SCALE GENOMIC DNA]</scope>
</reference>
<accession>A0A8C9UWH8</accession>
<keyword evidence="3" id="KW-0677">Repeat</keyword>
<reference evidence="6" key="2">
    <citation type="submission" date="2025-08" db="UniProtKB">
        <authorList>
            <consortium name="Ensembl"/>
        </authorList>
    </citation>
    <scope>IDENTIFICATION</scope>
</reference>
<dbReference type="Pfam" id="PF13855">
    <property type="entry name" value="LRR_8"/>
    <property type="match status" value="5"/>
</dbReference>
<evidence type="ECO:0000256" key="4">
    <source>
        <dbReference type="SAM" id="Phobius"/>
    </source>
</evidence>
<dbReference type="Pfam" id="PF13516">
    <property type="entry name" value="LRR_6"/>
    <property type="match status" value="1"/>
</dbReference>
<dbReference type="Pfam" id="PF00560">
    <property type="entry name" value="LRR_1"/>
    <property type="match status" value="1"/>
</dbReference>
<dbReference type="SMART" id="SM00369">
    <property type="entry name" value="LRR_TYP"/>
    <property type="match status" value="13"/>
</dbReference>
<dbReference type="InterPro" id="IPR003591">
    <property type="entry name" value="Leu-rich_rpt_typical-subtyp"/>
</dbReference>
<keyword evidence="1" id="KW-0433">Leucine-rich repeat</keyword>
<organism evidence="6 7">
    <name type="scientific">Scleropages formosus</name>
    <name type="common">Asian bonytongue</name>
    <name type="synonym">Osteoglossum formosum</name>
    <dbReference type="NCBI Taxonomy" id="113540"/>
    <lineage>
        <taxon>Eukaryota</taxon>
        <taxon>Metazoa</taxon>
        <taxon>Chordata</taxon>
        <taxon>Craniata</taxon>
        <taxon>Vertebrata</taxon>
        <taxon>Euteleostomi</taxon>
        <taxon>Actinopterygii</taxon>
        <taxon>Neopterygii</taxon>
        <taxon>Teleostei</taxon>
        <taxon>Osteoglossocephala</taxon>
        <taxon>Osteoglossomorpha</taxon>
        <taxon>Osteoglossiformes</taxon>
        <taxon>Osteoglossidae</taxon>
        <taxon>Scleropages</taxon>
    </lineage>
</organism>
<evidence type="ECO:0000313" key="7">
    <source>
        <dbReference type="Proteomes" id="UP000694397"/>
    </source>
</evidence>
<evidence type="ECO:0000256" key="5">
    <source>
        <dbReference type="SAM" id="SignalP"/>
    </source>
</evidence>
<dbReference type="OrthoDB" id="8195690at2759"/>
<keyword evidence="7" id="KW-1185">Reference proteome</keyword>
<dbReference type="PANTHER" id="PTHR24373:SF370">
    <property type="entry name" value="FISH-LIPS, ISOFORM E"/>
    <property type="match status" value="1"/>
</dbReference>
<dbReference type="GeneTree" id="ENSGT00940000157975"/>
<name>A0A8C9UWH8_SCLFO</name>
<dbReference type="InterPro" id="IPR001611">
    <property type="entry name" value="Leu-rich_rpt"/>
</dbReference>
<dbReference type="GO" id="GO:0031012">
    <property type="term" value="C:extracellular matrix"/>
    <property type="evidence" value="ECO:0007669"/>
    <property type="project" value="TreeGrafter"/>
</dbReference>
<keyword evidence="4" id="KW-1133">Transmembrane helix</keyword>
<dbReference type="PROSITE" id="PS51450">
    <property type="entry name" value="LRR"/>
    <property type="match status" value="5"/>
</dbReference>
<reference evidence="6" key="3">
    <citation type="submission" date="2025-09" db="UniProtKB">
        <authorList>
            <consortium name="Ensembl"/>
        </authorList>
    </citation>
    <scope>IDENTIFICATION</scope>
</reference>
<evidence type="ECO:0000313" key="6">
    <source>
        <dbReference type="Ensembl" id="ENSSFOP00015000020.2"/>
    </source>
</evidence>
<evidence type="ECO:0000256" key="3">
    <source>
        <dbReference type="ARBA" id="ARBA00022737"/>
    </source>
</evidence>
<feature type="signal peptide" evidence="5">
    <location>
        <begin position="1"/>
        <end position="20"/>
    </location>
</feature>
<keyword evidence="4" id="KW-0472">Membrane</keyword>
<evidence type="ECO:0000256" key="2">
    <source>
        <dbReference type="ARBA" id="ARBA00022729"/>
    </source>
</evidence>
<feature type="transmembrane region" description="Helical" evidence="4">
    <location>
        <begin position="584"/>
        <end position="604"/>
    </location>
</feature>